<gene>
    <name evidence="1" type="ORF">S03H2_21413</name>
</gene>
<name>X1FFV7_9ZZZZ</name>
<sequence>METEFSGIEQRLERLKKCLIKLEPFKEKSKKEFYQDEYLQDIVERNLEV</sequence>
<protein>
    <submittedName>
        <fullName evidence="1">Uncharacterized protein</fullName>
    </submittedName>
</protein>
<proteinExistence type="predicted"/>
<dbReference type="EMBL" id="BARU01011394">
    <property type="protein sequence ID" value="GAH44486.1"/>
    <property type="molecule type" value="Genomic_DNA"/>
</dbReference>
<comment type="caution">
    <text evidence="1">The sequence shown here is derived from an EMBL/GenBank/DDBJ whole genome shotgun (WGS) entry which is preliminary data.</text>
</comment>
<organism evidence="1">
    <name type="scientific">marine sediment metagenome</name>
    <dbReference type="NCBI Taxonomy" id="412755"/>
    <lineage>
        <taxon>unclassified sequences</taxon>
        <taxon>metagenomes</taxon>
        <taxon>ecological metagenomes</taxon>
    </lineage>
</organism>
<dbReference type="AlphaFoldDB" id="X1FFV7"/>
<reference evidence="1" key="1">
    <citation type="journal article" date="2014" name="Front. Microbiol.">
        <title>High frequency of phylogenetically diverse reductive dehalogenase-homologous genes in deep subseafloor sedimentary metagenomes.</title>
        <authorList>
            <person name="Kawai M."/>
            <person name="Futagami T."/>
            <person name="Toyoda A."/>
            <person name="Takaki Y."/>
            <person name="Nishi S."/>
            <person name="Hori S."/>
            <person name="Arai W."/>
            <person name="Tsubouchi T."/>
            <person name="Morono Y."/>
            <person name="Uchiyama I."/>
            <person name="Ito T."/>
            <person name="Fujiyama A."/>
            <person name="Inagaki F."/>
            <person name="Takami H."/>
        </authorList>
    </citation>
    <scope>NUCLEOTIDE SEQUENCE</scope>
    <source>
        <strain evidence="1">Expedition CK06-06</strain>
    </source>
</reference>
<evidence type="ECO:0000313" key="1">
    <source>
        <dbReference type="EMBL" id="GAH44486.1"/>
    </source>
</evidence>
<feature type="non-terminal residue" evidence="1">
    <location>
        <position position="49"/>
    </location>
</feature>
<accession>X1FFV7</accession>